<dbReference type="PANTHER" id="PTHR43483">
    <property type="entry name" value="MEMBRANE TRANSPORTER PROTEIN HI_0806-RELATED"/>
    <property type="match status" value="1"/>
</dbReference>
<accession>A0A378KX18</accession>
<evidence type="ECO:0000313" key="7">
    <source>
        <dbReference type="EMBL" id="KTD49278.1"/>
    </source>
</evidence>
<comment type="similarity">
    <text evidence="2 6">Belongs to the 4-toluene sulfonate uptake permease (TSUP) (TC 2.A.102) family.</text>
</comment>
<keyword evidence="6" id="KW-1003">Cell membrane</keyword>
<evidence type="ECO:0000256" key="6">
    <source>
        <dbReference type="RuleBase" id="RU363041"/>
    </source>
</evidence>
<dbReference type="Proteomes" id="UP000254230">
    <property type="component" value="Unassembled WGS sequence"/>
</dbReference>
<feature type="transmembrane region" description="Helical" evidence="6">
    <location>
        <begin position="180"/>
        <end position="202"/>
    </location>
</feature>
<dbReference type="RefSeq" id="WP_058473895.1">
    <property type="nucleotide sequence ID" value="NZ_CAAAIL010000002.1"/>
</dbReference>
<dbReference type="EMBL" id="UGOW01000001">
    <property type="protein sequence ID" value="STY19374.1"/>
    <property type="molecule type" value="Genomic_DNA"/>
</dbReference>
<dbReference type="EMBL" id="LNYR01000021">
    <property type="protein sequence ID" value="KTD49278.1"/>
    <property type="molecule type" value="Genomic_DNA"/>
</dbReference>
<feature type="transmembrane region" description="Helical" evidence="6">
    <location>
        <begin position="107"/>
        <end position="125"/>
    </location>
</feature>
<keyword evidence="4 6" id="KW-1133">Transmembrane helix</keyword>
<keyword evidence="3 6" id="KW-0812">Transmembrane</keyword>
<sequence length="264" mass="28501">MILYGYVYILIGVFAGLMSGALGVGGGIILVPGLVLVFQLNHLIPENSIMHVAAATSLAIMVFASLSSMRVHYKIGEILWSVFAKIWPGLVLGVISGVIASNFVPTSWLKMIFGFFLLFITLRMLTKKHETKPGQFPGYWVNGLINYLIGMISGSLGIGGGGLIVPYLEHCGVSIRKISSVSNLCTLTVGVLGALVSAITGQHEMADIPYTTGYIYWPAVLLVGISSSFIAPFGAKLNYVLPVKHLRYGFIVILMLMAIKMIFI</sequence>
<evidence type="ECO:0000313" key="9">
    <source>
        <dbReference type="Proteomes" id="UP000054639"/>
    </source>
</evidence>
<organism evidence="8 10">
    <name type="scientific">Legionella quateirensis</name>
    <dbReference type="NCBI Taxonomy" id="45072"/>
    <lineage>
        <taxon>Bacteria</taxon>
        <taxon>Pseudomonadati</taxon>
        <taxon>Pseudomonadota</taxon>
        <taxon>Gammaproteobacteria</taxon>
        <taxon>Legionellales</taxon>
        <taxon>Legionellaceae</taxon>
        <taxon>Legionella</taxon>
    </lineage>
</organism>
<keyword evidence="5 6" id="KW-0472">Membrane</keyword>
<dbReference type="Pfam" id="PF01925">
    <property type="entry name" value="TauE"/>
    <property type="match status" value="1"/>
</dbReference>
<feature type="transmembrane region" description="Helical" evidence="6">
    <location>
        <begin position="246"/>
        <end position="263"/>
    </location>
</feature>
<feature type="transmembrane region" description="Helical" evidence="6">
    <location>
        <begin position="6"/>
        <end position="37"/>
    </location>
</feature>
<evidence type="ECO:0000256" key="2">
    <source>
        <dbReference type="ARBA" id="ARBA00009142"/>
    </source>
</evidence>
<evidence type="ECO:0000256" key="3">
    <source>
        <dbReference type="ARBA" id="ARBA00022692"/>
    </source>
</evidence>
<evidence type="ECO:0000313" key="8">
    <source>
        <dbReference type="EMBL" id="STY19374.1"/>
    </source>
</evidence>
<keyword evidence="9" id="KW-1185">Reference proteome</keyword>
<feature type="transmembrane region" description="Helical" evidence="6">
    <location>
        <begin position="145"/>
        <end position="168"/>
    </location>
</feature>
<feature type="transmembrane region" description="Helical" evidence="6">
    <location>
        <begin position="49"/>
        <end position="66"/>
    </location>
</feature>
<dbReference type="OrthoDB" id="457670at2"/>
<name>A0A378KX18_9GAMM</name>
<evidence type="ECO:0000256" key="1">
    <source>
        <dbReference type="ARBA" id="ARBA00004141"/>
    </source>
</evidence>
<dbReference type="Proteomes" id="UP000054639">
    <property type="component" value="Unassembled WGS sequence"/>
</dbReference>
<evidence type="ECO:0000256" key="4">
    <source>
        <dbReference type="ARBA" id="ARBA00022989"/>
    </source>
</evidence>
<dbReference type="PANTHER" id="PTHR43483:SF3">
    <property type="entry name" value="MEMBRANE TRANSPORTER PROTEIN HI_0806-RELATED"/>
    <property type="match status" value="1"/>
</dbReference>
<evidence type="ECO:0000256" key="5">
    <source>
        <dbReference type="ARBA" id="ARBA00023136"/>
    </source>
</evidence>
<dbReference type="AlphaFoldDB" id="A0A378KX18"/>
<dbReference type="GO" id="GO:0005886">
    <property type="term" value="C:plasma membrane"/>
    <property type="evidence" value="ECO:0007669"/>
    <property type="project" value="UniProtKB-SubCell"/>
</dbReference>
<gene>
    <name evidence="7" type="ORF">Lqua_1730</name>
    <name evidence="8" type="ORF">NCTC12376_03213</name>
</gene>
<reference evidence="7 9" key="1">
    <citation type="submission" date="2015-11" db="EMBL/GenBank/DDBJ databases">
        <title>Genomic analysis of 38 Legionella species identifies large and diverse effector repertoires.</title>
        <authorList>
            <person name="Burstein D."/>
            <person name="Amaro F."/>
            <person name="Zusman T."/>
            <person name="Lifshitz Z."/>
            <person name="Cohen O."/>
            <person name="Gilbert J.A."/>
            <person name="Pupko T."/>
            <person name="Shuman H.A."/>
            <person name="Segal G."/>
        </authorList>
    </citation>
    <scope>NUCLEOTIDE SEQUENCE [LARGE SCALE GENOMIC DNA]</scope>
    <source>
        <strain evidence="7 9">ATCC 49507</strain>
    </source>
</reference>
<proteinExistence type="inferred from homology"/>
<protein>
    <recommendedName>
        <fullName evidence="6">Probable membrane transporter protein</fullName>
    </recommendedName>
</protein>
<feature type="transmembrane region" description="Helical" evidence="6">
    <location>
        <begin position="214"/>
        <end position="234"/>
    </location>
</feature>
<reference evidence="8 10" key="2">
    <citation type="submission" date="2018-06" db="EMBL/GenBank/DDBJ databases">
        <authorList>
            <consortium name="Pathogen Informatics"/>
            <person name="Doyle S."/>
        </authorList>
    </citation>
    <scope>NUCLEOTIDE SEQUENCE [LARGE SCALE GENOMIC DNA]</scope>
    <source>
        <strain evidence="8 10">NCTC12376</strain>
    </source>
</reference>
<dbReference type="InterPro" id="IPR002781">
    <property type="entry name" value="TM_pro_TauE-like"/>
</dbReference>
<feature type="transmembrane region" description="Helical" evidence="6">
    <location>
        <begin position="78"/>
        <end position="100"/>
    </location>
</feature>
<evidence type="ECO:0000313" key="10">
    <source>
        <dbReference type="Proteomes" id="UP000254230"/>
    </source>
</evidence>
<comment type="subcellular location">
    <subcellularLocation>
        <location evidence="6">Cell membrane</location>
        <topology evidence="6">Multi-pass membrane protein</topology>
    </subcellularLocation>
    <subcellularLocation>
        <location evidence="1">Membrane</location>
        <topology evidence="1">Multi-pass membrane protein</topology>
    </subcellularLocation>
</comment>
<dbReference type="STRING" id="45072.Lqua_1730"/>